<keyword evidence="1" id="KW-1133">Transmembrane helix</keyword>
<dbReference type="STRING" id="515622.bpr_I0371"/>
<evidence type="ECO:0000313" key="3">
    <source>
        <dbReference type="Proteomes" id="UP000001299"/>
    </source>
</evidence>
<evidence type="ECO:0000313" key="2">
    <source>
        <dbReference type="EMBL" id="ADL33119.1"/>
    </source>
</evidence>
<dbReference type="KEGG" id="bpb:bpr_I0371"/>
<keyword evidence="1" id="KW-0472">Membrane</keyword>
<protein>
    <submittedName>
        <fullName evidence="2">Uncharacterized protein</fullName>
    </submittedName>
</protein>
<proteinExistence type="predicted"/>
<evidence type="ECO:0000256" key="1">
    <source>
        <dbReference type="SAM" id="Phobius"/>
    </source>
</evidence>
<gene>
    <name evidence="2" type="ordered locus">bpr_I0371</name>
</gene>
<keyword evidence="1" id="KW-0812">Transmembrane</keyword>
<reference evidence="2 3" key="1">
    <citation type="journal article" date="2010" name="PLoS ONE">
        <title>The glycobiome of the rumen bacterium Butyrivibrio proteoclasticus B316(T) highlights adaptation to a polysaccharide-rich environment.</title>
        <authorList>
            <person name="Kelly W.J."/>
            <person name="Leahy S.C."/>
            <person name="Altermann E."/>
            <person name="Yeoman C.J."/>
            <person name="Dunne J.C."/>
            <person name="Kong Z."/>
            <person name="Pacheco D.M."/>
            <person name="Li D."/>
            <person name="Noel S.J."/>
            <person name="Moon C.D."/>
            <person name="Cookson A.L."/>
            <person name="Attwood G.T."/>
        </authorList>
    </citation>
    <scope>NUCLEOTIDE SEQUENCE [LARGE SCALE GENOMIC DNA]</scope>
    <source>
        <strain evidence="3">ATCC 51982 / DSM 14932 / B316</strain>
    </source>
</reference>
<dbReference type="HOGENOM" id="CLU_2841473_0_0_9"/>
<dbReference type="EMBL" id="CP001810">
    <property type="protein sequence ID" value="ADL33119.1"/>
    <property type="molecule type" value="Genomic_DNA"/>
</dbReference>
<name>E0RZC2_BUTPB</name>
<feature type="transmembrane region" description="Helical" evidence="1">
    <location>
        <begin position="33"/>
        <end position="50"/>
    </location>
</feature>
<dbReference type="AlphaFoldDB" id="E0RZC2"/>
<keyword evidence="3" id="KW-1185">Reference proteome</keyword>
<organism evidence="2 3">
    <name type="scientific">Butyrivibrio proteoclasticus (strain ATCC 51982 / DSM 14932 / B316)</name>
    <name type="common">Clostridium proteoclasticum</name>
    <dbReference type="NCBI Taxonomy" id="515622"/>
    <lineage>
        <taxon>Bacteria</taxon>
        <taxon>Bacillati</taxon>
        <taxon>Bacillota</taxon>
        <taxon>Clostridia</taxon>
        <taxon>Lachnospirales</taxon>
        <taxon>Lachnospiraceae</taxon>
        <taxon>Butyrivibrio</taxon>
    </lineage>
</organism>
<accession>E0RZC2</accession>
<dbReference type="Proteomes" id="UP000001299">
    <property type="component" value="Chromosome 1"/>
</dbReference>
<sequence length="65" mass="8322">MKKEKINTKYSTYVIIRREVSKKCYSFDRFNKYIIFFVIYYYYIIIVGNFREDYFFLMLFFRKNC</sequence>